<dbReference type="Proteomes" id="UP000035100">
    <property type="component" value="Unassembled WGS sequence"/>
</dbReference>
<dbReference type="InterPro" id="IPR036291">
    <property type="entry name" value="NAD(P)-bd_dom_sf"/>
</dbReference>
<protein>
    <submittedName>
        <fullName evidence="2">Nucleoside-diphosphate-sugar epimerase</fullName>
    </submittedName>
</protein>
<dbReference type="OrthoDB" id="9814124at2"/>
<dbReference type="eggNOG" id="COG0451">
    <property type="taxonomic scope" value="Bacteria"/>
</dbReference>
<dbReference type="AlphaFoldDB" id="A0A0D0QDJ6"/>
<dbReference type="Pfam" id="PF01370">
    <property type="entry name" value="Epimerase"/>
    <property type="match status" value="1"/>
</dbReference>
<dbReference type="InterPro" id="IPR050177">
    <property type="entry name" value="Lipid_A_modif_metabolic_enz"/>
</dbReference>
<name>A0A0D0QDJ6_9RHOB</name>
<dbReference type="CDD" id="cd08946">
    <property type="entry name" value="SDR_e"/>
    <property type="match status" value="1"/>
</dbReference>
<dbReference type="PATRIC" id="fig|1123501.6.peg.848"/>
<dbReference type="EMBL" id="AONG01000005">
    <property type="protein sequence ID" value="KIQ70407.1"/>
    <property type="molecule type" value="Genomic_DNA"/>
</dbReference>
<dbReference type="InterPro" id="IPR001509">
    <property type="entry name" value="Epimerase_deHydtase"/>
</dbReference>
<dbReference type="SUPFAM" id="SSF51735">
    <property type="entry name" value="NAD(P)-binding Rossmann-fold domains"/>
    <property type="match status" value="1"/>
</dbReference>
<dbReference type="RefSeq" id="WP_026198563.1">
    <property type="nucleotide sequence ID" value="NZ_KB902312.1"/>
</dbReference>
<keyword evidence="3" id="KW-1185">Reference proteome</keyword>
<feature type="domain" description="NAD-dependent epimerase/dehydratase" evidence="1">
    <location>
        <begin position="4"/>
        <end position="191"/>
    </location>
</feature>
<sequence length="296" mass="31049">MRVALTGATGSVGPAVLERLLADGHEVTALGRRPVAGAAFAEWDLAGRFCEEAAGRHPAASALARADALVHLALAHLPGRYRGGEGDDPEGFLRLNLGGTLDLFEAAADVPRIVLLSTRAVYGAYPPGTLLTEEMTPRPDTLYGQVKAAAEDALTRRPGGVSLRATGVYGPERPGTAHKWRPLLDAFGRGETVGPRVATEVHEADLAAAVALALTLPDPPPLLNVSDIVLDRRDLLSAYARIAHRDGLLPPPGDPATVSAMATDRIRAFGWRPRGIAGVEDVLRGMADGTRDHAGS</sequence>
<proteinExistence type="predicted"/>
<reference evidence="2 3" key="1">
    <citation type="submission" date="2013-01" db="EMBL/GenBank/DDBJ databases">
        <authorList>
            <person name="Fiebig A."/>
            <person name="Goeker M."/>
            <person name="Klenk H.-P.P."/>
        </authorList>
    </citation>
    <scope>NUCLEOTIDE SEQUENCE [LARGE SCALE GENOMIC DNA]</scope>
    <source>
        <strain evidence="2 3">DSM 24838</strain>
    </source>
</reference>
<dbReference type="Gene3D" id="3.40.50.720">
    <property type="entry name" value="NAD(P)-binding Rossmann-like Domain"/>
    <property type="match status" value="1"/>
</dbReference>
<accession>A0A0D0QDJ6</accession>
<dbReference type="PANTHER" id="PTHR43245:SF55">
    <property type="entry name" value="NAD(P)-BINDING DOMAIN-CONTAINING PROTEIN"/>
    <property type="match status" value="1"/>
</dbReference>
<dbReference type="PANTHER" id="PTHR43245">
    <property type="entry name" value="BIFUNCTIONAL POLYMYXIN RESISTANCE PROTEIN ARNA"/>
    <property type="match status" value="1"/>
</dbReference>
<gene>
    <name evidence="2" type="ORF">Wenmar_00783</name>
</gene>
<evidence type="ECO:0000313" key="2">
    <source>
        <dbReference type="EMBL" id="KIQ70407.1"/>
    </source>
</evidence>
<dbReference type="STRING" id="1123501.Wenmar_00783"/>
<comment type="caution">
    <text evidence="2">The sequence shown here is derived from an EMBL/GenBank/DDBJ whole genome shotgun (WGS) entry which is preliminary data.</text>
</comment>
<evidence type="ECO:0000313" key="3">
    <source>
        <dbReference type="Proteomes" id="UP000035100"/>
    </source>
</evidence>
<organism evidence="2 3">
    <name type="scientific">Wenxinia marina DSM 24838</name>
    <dbReference type="NCBI Taxonomy" id="1123501"/>
    <lineage>
        <taxon>Bacteria</taxon>
        <taxon>Pseudomonadati</taxon>
        <taxon>Pseudomonadota</taxon>
        <taxon>Alphaproteobacteria</taxon>
        <taxon>Rhodobacterales</taxon>
        <taxon>Roseobacteraceae</taxon>
        <taxon>Wenxinia</taxon>
    </lineage>
</organism>
<evidence type="ECO:0000259" key="1">
    <source>
        <dbReference type="Pfam" id="PF01370"/>
    </source>
</evidence>